<keyword evidence="4 5" id="KW-0472">Membrane</keyword>
<dbReference type="Pfam" id="PF01925">
    <property type="entry name" value="TauE"/>
    <property type="match status" value="1"/>
</dbReference>
<comment type="subcellular location">
    <subcellularLocation>
        <location evidence="1">Membrane</location>
        <topology evidence="1">Multi-pass membrane protein</topology>
    </subcellularLocation>
</comment>
<proteinExistence type="predicted"/>
<feature type="transmembrane region" description="Helical" evidence="5">
    <location>
        <begin position="212"/>
        <end position="231"/>
    </location>
</feature>
<keyword evidence="2 5" id="KW-0812">Transmembrane</keyword>
<evidence type="ECO:0000256" key="3">
    <source>
        <dbReference type="ARBA" id="ARBA00022989"/>
    </source>
</evidence>
<dbReference type="PANTHER" id="PTHR31154">
    <property type="entry name" value="MEMBRANE TRANSPORTER PROTEIN"/>
    <property type="match status" value="1"/>
</dbReference>
<feature type="transmembrane region" description="Helical" evidence="5">
    <location>
        <begin position="243"/>
        <end position="265"/>
    </location>
</feature>
<feature type="transmembrane region" description="Helical" evidence="5">
    <location>
        <begin position="105"/>
        <end position="127"/>
    </location>
</feature>
<evidence type="ECO:0000256" key="2">
    <source>
        <dbReference type="ARBA" id="ARBA00022692"/>
    </source>
</evidence>
<keyword evidence="3 5" id="KW-1133">Transmembrane helix</keyword>
<feature type="transmembrane region" description="Helical" evidence="5">
    <location>
        <begin position="173"/>
        <end position="192"/>
    </location>
</feature>
<dbReference type="AlphaFoldDB" id="A0A0F8YIW9"/>
<dbReference type="InterPro" id="IPR002781">
    <property type="entry name" value="TM_pro_TauE-like"/>
</dbReference>
<evidence type="ECO:0008006" key="7">
    <source>
        <dbReference type="Google" id="ProtNLM"/>
    </source>
</evidence>
<feature type="transmembrane region" description="Helical" evidence="5">
    <location>
        <begin position="271"/>
        <end position="292"/>
    </location>
</feature>
<organism evidence="6">
    <name type="scientific">marine sediment metagenome</name>
    <dbReference type="NCBI Taxonomy" id="412755"/>
    <lineage>
        <taxon>unclassified sequences</taxon>
        <taxon>metagenomes</taxon>
        <taxon>ecological metagenomes</taxon>
    </lineage>
</organism>
<evidence type="ECO:0000256" key="4">
    <source>
        <dbReference type="ARBA" id="ARBA00023136"/>
    </source>
</evidence>
<sequence length="304" mass="33100">TNALRTILVFGIPVATVYVTWFSYMSQNDLWSLFATRWHMTVTMIFGSFIAGASSEGGGAIAYPVMTLGFRIPPDVARNFGLAIQSIGMTAASLWIISRRIKVEWSYLLLAGGSGMVGVVVSSYLIAPYVVPAYAKMMFVSFWLSFGIALFSINHLRKRDTTDKLRLVSISQYAELLMIGFFGGVLSGVFGNGTDIATFAYVPLRYGLSEKIATPTSVIIMASNAVVGAGLHQFVIQDMQQQAIDFWLVCIPVVLIGAPLGAFVISRIDRLAIAFLLYSIILAQFVAAVMIVKPDGQLSLVFDC</sequence>
<name>A0A0F8YIW9_9ZZZZ</name>
<feature type="transmembrane region" description="Helical" evidence="5">
    <location>
        <begin position="133"/>
        <end position="153"/>
    </location>
</feature>
<evidence type="ECO:0000256" key="5">
    <source>
        <dbReference type="SAM" id="Phobius"/>
    </source>
</evidence>
<evidence type="ECO:0000313" key="6">
    <source>
        <dbReference type="EMBL" id="KKK48021.1"/>
    </source>
</evidence>
<feature type="transmembrane region" description="Helical" evidence="5">
    <location>
        <begin position="45"/>
        <end position="65"/>
    </location>
</feature>
<evidence type="ECO:0000256" key="1">
    <source>
        <dbReference type="ARBA" id="ARBA00004141"/>
    </source>
</evidence>
<dbReference type="PANTHER" id="PTHR31154:SF4">
    <property type="entry name" value="MEMBRANE TRANSPORTER PROTEIN"/>
    <property type="match status" value="1"/>
</dbReference>
<feature type="non-terminal residue" evidence="6">
    <location>
        <position position="1"/>
    </location>
</feature>
<feature type="transmembrane region" description="Helical" evidence="5">
    <location>
        <begin position="6"/>
        <end position="24"/>
    </location>
</feature>
<protein>
    <recommendedName>
        <fullName evidence="7">Membrane transporter protein</fullName>
    </recommendedName>
</protein>
<dbReference type="EMBL" id="LAZR01069280">
    <property type="protein sequence ID" value="KKK48021.1"/>
    <property type="molecule type" value="Genomic_DNA"/>
</dbReference>
<reference evidence="6" key="1">
    <citation type="journal article" date="2015" name="Nature">
        <title>Complex archaea that bridge the gap between prokaryotes and eukaryotes.</title>
        <authorList>
            <person name="Spang A."/>
            <person name="Saw J.H."/>
            <person name="Jorgensen S.L."/>
            <person name="Zaremba-Niedzwiedzka K."/>
            <person name="Martijn J."/>
            <person name="Lind A.E."/>
            <person name="van Eijk R."/>
            <person name="Schleper C."/>
            <person name="Guy L."/>
            <person name="Ettema T.J."/>
        </authorList>
    </citation>
    <scope>NUCLEOTIDE SEQUENCE</scope>
</reference>
<gene>
    <name evidence="6" type="ORF">LCGC14_3149320</name>
</gene>
<dbReference type="GO" id="GO:0016020">
    <property type="term" value="C:membrane"/>
    <property type="evidence" value="ECO:0007669"/>
    <property type="project" value="UniProtKB-SubCell"/>
</dbReference>
<accession>A0A0F8YIW9</accession>
<comment type="caution">
    <text evidence="6">The sequence shown here is derived from an EMBL/GenBank/DDBJ whole genome shotgun (WGS) entry which is preliminary data.</text>
</comment>